<organism evidence="3 4">
    <name type="scientific">Brevibacillus laterosporus</name>
    <name type="common">Bacillus laterosporus</name>
    <dbReference type="NCBI Taxonomy" id="1465"/>
    <lineage>
        <taxon>Bacteria</taxon>
        <taxon>Bacillati</taxon>
        <taxon>Bacillota</taxon>
        <taxon>Bacilli</taxon>
        <taxon>Bacillales</taxon>
        <taxon>Paenibacillaceae</taxon>
        <taxon>Brevibacillus</taxon>
    </lineage>
</organism>
<proteinExistence type="inferred from homology"/>
<dbReference type="SMART" id="SM00854">
    <property type="entry name" value="PGA_cap"/>
    <property type="match status" value="1"/>
</dbReference>
<evidence type="ECO:0000313" key="3">
    <source>
        <dbReference type="EMBL" id="MCZ0806522.1"/>
    </source>
</evidence>
<protein>
    <submittedName>
        <fullName evidence="3">CapA family protein</fullName>
    </submittedName>
</protein>
<dbReference type="Proteomes" id="UP001077662">
    <property type="component" value="Unassembled WGS sequence"/>
</dbReference>
<dbReference type="Pfam" id="PF09587">
    <property type="entry name" value="PGA_cap"/>
    <property type="match status" value="1"/>
</dbReference>
<gene>
    <name evidence="3" type="ORF">O0554_06250</name>
</gene>
<dbReference type="PANTHER" id="PTHR33393">
    <property type="entry name" value="POLYGLUTAMINE SYNTHESIS ACCESSORY PROTEIN RV0574C-RELATED"/>
    <property type="match status" value="1"/>
</dbReference>
<dbReference type="InterPro" id="IPR019079">
    <property type="entry name" value="Capsule_synth_CapA"/>
</dbReference>
<feature type="domain" description="Capsule synthesis protein CapA" evidence="2">
    <location>
        <begin position="6"/>
        <end position="324"/>
    </location>
</feature>
<comment type="similarity">
    <text evidence="1">Belongs to the CapA family.</text>
</comment>
<evidence type="ECO:0000256" key="1">
    <source>
        <dbReference type="ARBA" id="ARBA00005662"/>
    </source>
</evidence>
<name>A0AAP3GA09_BRELA</name>
<dbReference type="InterPro" id="IPR052169">
    <property type="entry name" value="CW_Biosynth-Accessory"/>
</dbReference>
<comment type="caution">
    <text evidence="3">The sequence shown here is derived from an EMBL/GenBank/DDBJ whole genome shotgun (WGS) entry which is preliminary data.</text>
</comment>
<dbReference type="AlphaFoldDB" id="A0AAP3GA09"/>
<dbReference type="SUPFAM" id="SSF56300">
    <property type="entry name" value="Metallo-dependent phosphatases"/>
    <property type="match status" value="1"/>
</dbReference>
<dbReference type="RefSeq" id="WP_258433109.1">
    <property type="nucleotide sequence ID" value="NZ_JANSGW010000007.1"/>
</dbReference>
<reference evidence="3" key="1">
    <citation type="submission" date="2022-09" db="EMBL/GenBank/DDBJ databases">
        <title>Genome analysis and characterization of larvicidal activity of Brevibacillus strains.</title>
        <authorList>
            <person name="Patrusheva E.V."/>
            <person name="Izotova A.O."/>
            <person name="Toshchakov S.V."/>
            <person name="Sineoky S.P."/>
        </authorList>
    </citation>
    <scope>NUCLEOTIDE SEQUENCE</scope>
    <source>
        <strain evidence="3">VKPM_B-13247</strain>
    </source>
</reference>
<evidence type="ECO:0000259" key="2">
    <source>
        <dbReference type="SMART" id="SM00854"/>
    </source>
</evidence>
<dbReference type="CDD" id="cd07381">
    <property type="entry name" value="MPP_CapA"/>
    <property type="match status" value="1"/>
</dbReference>
<evidence type="ECO:0000313" key="4">
    <source>
        <dbReference type="Proteomes" id="UP001077662"/>
    </source>
</evidence>
<dbReference type="InterPro" id="IPR029052">
    <property type="entry name" value="Metallo-depent_PP-like"/>
</dbReference>
<accession>A0AAP3GA09</accession>
<dbReference type="PANTHER" id="PTHR33393:SF11">
    <property type="entry name" value="POLYGLUTAMINE SYNTHESIS ACCESSORY PROTEIN RV0574C-RELATED"/>
    <property type="match status" value="1"/>
</dbReference>
<dbReference type="EMBL" id="JAPTNE010000007">
    <property type="protein sequence ID" value="MCZ0806522.1"/>
    <property type="molecule type" value="Genomic_DNA"/>
</dbReference>
<sequence>MNSIMTFVATGDYLQTRRVPSYQEPSFQEIAKLIGQADVRLTNLEMHVSYNEGTPNAISGGTHVQTTPDRLEDVVAYGFNVVGTANNHSMDFCHDGLLLTNKYLREAGLLHTGMGANLFEAGRPVYLDTPSGRVAFLSVTSSFHQTHLASEQRRDGKGRPGVNGLRHVKKHLVSQADFEVLKRIASQTEVNALYEMLVEEAFLSPLPEGVLPFGYDLYGYPAIFYAGEKEKLLTMPHEQDMKRLEASIDDATRQADYVIVSFHAHEMKGANKQLPADFVEIASRRFIDAGAHAVVGHGPHTLRGIEIYQNRPIFYSLSNFIFQDETLEVLPQEFYDANSFPQNMSIMQAMDSKTNQGTKGLLSIPEVMESVIASWSMENGQIKEITLYPIELGCGKKRHQNGFPELSRNEAIVKRVAELSKPYGTEIQVVEGIGVVHITPKKMGIKV</sequence>